<feature type="transmembrane region" description="Helical" evidence="2">
    <location>
        <begin position="30"/>
        <end position="53"/>
    </location>
</feature>
<proteinExistence type="predicted"/>
<gene>
    <name evidence="4" type="primary">LOC113217796</name>
</gene>
<dbReference type="Proteomes" id="UP000504606">
    <property type="component" value="Unplaced"/>
</dbReference>
<keyword evidence="2" id="KW-0812">Transmembrane</keyword>
<keyword evidence="2" id="KW-1133">Transmembrane helix</keyword>
<protein>
    <submittedName>
        <fullName evidence="4">Uncharacterized transmembrane protein DDB_G0289901-like</fullName>
    </submittedName>
</protein>
<dbReference type="RefSeq" id="XP_026293639.1">
    <property type="nucleotide sequence ID" value="XM_026437854.2"/>
</dbReference>
<name>A0A6J1TJD5_FRAOC</name>
<keyword evidence="3" id="KW-1185">Reference proteome</keyword>
<evidence type="ECO:0000256" key="2">
    <source>
        <dbReference type="SAM" id="Phobius"/>
    </source>
</evidence>
<keyword evidence="2" id="KW-0472">Membrane</keyword>
<reference evidence="4" key="1">
    <citation type="submission" date="2025-08" db="UniProtKB">
        <authorList>
            <consortium name="RefSeq"/>
        </authorList>
    </citation>
    <scope>IDENTIFICATION</scope>
    <source>
        <tissue evidence="4">Whole organism</tissue>
    </source>
</reference>
<evidence type="ECO:0000313" key="3">
    <source>
        <dbReference type="Proteomes" id="UP000504606"/>
    </source>
</evidence>
<dbReference type="AlphaFoldDB" id="A0A6J1TJD5"/>
<dbReference type="GeneID" id="113217796"/>
<organism evidence="3 4">
    <name type="scientific">Frankliniella occidentalis</name>
    <name type="common">Western flower thrips</name>
    <name type="synonym">Euthrips occidentalis</name>
    <dbReference type="NCBI Taxonomy" id="133901"/>
    <lineage>
        <taxon>Eukaryota</taxon>
        <taxon>Metazoa</taxon>
        <taxon>Ecdysozoa</taxon>
        <taxon>Arthropoda</taxon>
        <taxon>Hexapoda</taxon>
        <taxon>Insecta</taxon>
        <taxon>Pterygota</taxon>
        <taxon>Neoptera</taxon>
        <taxon>Paraneoptera</taxon>
        <taxon>Thysanoptera</taxon>
        <taxon>Terebrantia</taxon>
        <taxon>Thripoidea</taxon>
        <taxon>Thripidae</taxon>
        <taxon>Frankliniella</taxon>
    </lineage>
</organism>
<evidence type="ECO:0000313" key="4">
    <source>
        <dbReference type="RefSeq" id="XP_026293639.1"/>
    </source>
</evidence>
<feature type="region of interest" description="Disordered" evidence="1">
    <location>
        <begin position="223"/>
        <end position="281"/>
    </location>
</feature>
<dbReference type="OrthoDB" id="10648202at2759"/>
<evidence type="ECO:0000256" key="1">
    <source>
        <dbReference type="SAM" id="MobiDB-lite"/>
    </source>
</evidence>
<sequence length="281" mass="27220">MGCPMGRTRHPGCSRRGRLLSTPAAGHPGLMALLVGLVCVAAALPLMDAIFLAPCLWRFQRSRSAPPESLSSWRPSPLTGARFLVTDADACSLLCKAPLAPSATCQRCCRGAATPGVSGALWGSPGLSPWGSGLSGLTSPLASLLAALGWPKPPTQVVAGAGIAATPGASLPLVPINQLPGVINQVLGVKPSGWGATGSATGTGSAGGSFAGGASFAVGANEKETGTASGSATGGSPASGPAPGSPSSPTATGVSSGNSTSTTTVPTTTTRPTSTTPAAAG</sequence>
<dbReference type="KEGG" id="foc:113217796"/>
<accession>A0A6J1TJD5</accession>